<dbReference type="PANTHER" id="PTHR48081:SF33">
    <property type="entry name" value="KYNURENINE FORMAMIDASE"/>
    <property type="match status" value="1"/>
</dbReference>
<dbReference type="Pfam" id="PF20434">
    <property type="entry name" value="BD-FAE"/>
    <property type="match status" value="1"/>
</dbReference>
<dbReference type="AlphaFoldDB" id="A0A037ZL62"/>
<keyword evidence="4" id="KW-1185">Reference proteome</keyword>
<dbReference type="InterPro" id="IPR050300">
    <property type="entry name" value="GDXG_lipolytic_enzyme"/>
</dbReference>
<comment type="caution">
    <text evidence="3">The sequence shown here is derived from an EMBL/GenBank/DDBJ whole genome shotgun (WGS) entry which is preliminary data.</text>
</comment>
<dbReference type="Proteomes" id="UP000026249">
    <property type="component" value="Unassembled WGS sequence"/>
</dbReference>
<feature type="domain" description="BD-FAE-like" evidence="2">
    <location>
        <begin position="32"/>
        <end position="140"/>
    </location>
</feature>
<dbReference type="InterPro" id="IPR029058">
    <property type="entry name" value="AB_hydrolase_fold"/>
</dbReference>
<accession>A0A037ZL62</accession>
<organism evidence="3 4">
    <name type="scientific">Actibacterium mucosum KCTC 23349</name>
    <dbReference type="NCBI Taxonomy" id="1454373"/>
    <lineage>
        <taxon>Bacteria</taxon>
        <taxon>Pseudomonadati</taxon>
        <taxon>Pseudomonadota</taxon>
        <taxon>Alphaproteobacteria</taxon>
        <taxon>Rhodobacterales</taxon>
        <taxon>Roseobacteraceae</taxon>
        <taxon>Actibacterium</taxon>
    </lineage>
</organism>
<dbReference type="Gene3D" id="3.40.50.1820">
    <property type="entry name" value="alpha/beta hydrolase"/>
    <property type="match status" value="1"/>
</dbReference>
<dbReference type="InterPro" id="IPR049492">
    <property type="entry name" value="BD-FAE-like_dom"/>
</dbReference>
<keyword evidence="1" id="KW-0378">Hydrolase</keyword>
<dbReference type="SUPFAM" id="SSF53474">
    <property type="entry name" value="alpha/beta-Hydrolases"/>
    <property type="match status" value="1"/>
</dbReference>
<dbReference type="GO" id="GO:0016787">
    <property type="term" value="F:hydrolase activity"/>
    <property type="evidence" value="ECO:0007669"/>
    <property type="project" value="UniProtKB-KW"/>
</dbReference>
<name>A0A037ZL62_9RHOB</name>
<evidence type="ECO:0000313" key="4">
    <source>
        <dbReference type="Proteomes" id="UP000026249"/>
    </source>
</evidence>
<proteinExistence type="predicted"/>
<dbReference type="STRING" id="1454373.ACMU_07775"/>
<dbReference type="EMBL" id="JFKE01000002">
    <property type="protein sequence ID" value="KAJ56829.1"/>
    <property type="molecule type" value="Genomic_DNA"/>
</dbReference>
<reference evidence="3 4" key="1">
    <citation type="submission" date="2014-03" db="EMBL/GenBank/DDBJ databases">
        <title>Draft Genome Sequence of Actibacterium mucosum KCTC 23349, a Marine Alphaproteobacterium with Complex Ionic Requirements Isolated from Mediterranean Seawater at Malvarrosa Beach, Valencia, Spain.</title>
        <authorList>
            <person name="Arahal D.R."/>
            <person name="Shao Z."/>
            <person name="Lai Q."/>
            <person name="Pujalte M.J."/>
        </authorList>
    </citation>
    <scope>NUCLEOTIDE SEQUENCE [LARGE SCALE GENOMIC DNA]</scope>
    <source>
        <strain evidence="3 4">KCTC 23349</strain>
    </source>
</reference>
<evidence type="ECO:0000259" key="2">
    <source>
        <dbReference type="Pfam" id="PF20434"/>
    </source>
</evidence>
<evidence type="ECO:0000256" key="1">
    <source>
        <dbReference type="ARBA" id="ARBA00022801"/>
    </source>
</evidence>
<dbReference type="PANTHER" id="PTHR48081">
    <property type="entry name" value="AB HYDROLASE SUPERFAMILY PROTEIN C4A8.06C"/>
    <property type="match status" value="1"/>
</dbReference>
<protein>
    <recommendedName>
        <fullName evidence="2">BD-FAE-like domain-containing protein</fullName>
    </recommendedName>
</protein>
<sequence>MSLSLSISGPAFAAGPTHADVAYASGSKQKYDLYMPANPTRNTPVLVVVHGGGWVAGDKSNKNAIAFKAPHYTAKGYVVASVNYRLLPGTKPDEQARDVARAIKHIQASSSRWGGDPTNMAVMGHSSGAHLLALVAGNPEAYELRNWKATVLLDTEALDVANLMRNGAGQVARGAFGIDPSYWTQVSPAETVTAGMAPVFIMCSALRETACPQAREYGEDIEAVGGTAHVRAVQLTHEEVNTSIGQQNGYTGAVDNFLRNSGLR</sequence>
<evidence type="ECO:0000313" key="3">
    <source>
        <dbReference type="EMBL" id="KAJ56829.1"/>
    </source>
</evidence>
<gene>
    <name evidence="3" type="ORF">ACMU_07775</name>
</gene>